<dbReference type="SUPFAM" id="SSF51126">
    <property type="entry name" value="Pectin lyase-like"/>
    <property type="match status" value="1"/>
</dbReference>
<reference evidence="2" key="1">
    <citation type="journal article" date="2019" name="Int. J. Syst. Evol. Microbiol.">
        <title>The Global Catalogue of Microorganisms (GCM) 10K type strain sequencing project: providing services to taxonomists for standard genome sequencing and annotation.</title>
        <authorList>
            <consortium name="The Broad Institute Genomics Platform"/>
            <consortium name="The Broad Institute Genome Sequencing Center for Infectious Disease"/>
            <person name="Wu L."/>
            <person name="Ma J."/>
        </authorList>
    </citation>
    <scope>NUCLEOTIDE SEQUENCE [LARGE SCALE GENOMIC DNA]</scope>
    <source>
        <strain evidence="2">JCM 17759</strain>
    </source>
</reference>
<dbReference type="EMBL" id="BAABGA010000035">
    <property type="protein sequence ID" value="GAA4454373.1"/>
    <property type="molecule type" value="Genomic_DNA"/>
</dbReference>
<organism evidence="1 2">
    <name type="scientific">Novipirellula rosea</name>
    <dbReference type="NCBI Taxonomy" id="1031540"/>
    <lineage>
        <taxon>Bacteria</taxon>
        <taxon>Pseudomonadati</taxon>
        <taxon>Planctomycetota</taxon>
        <taxon>Planctomycetia</taxon>
        <taxon>Pirellulales</taxon>
        <taxon>Pirellulaceae</taxon>
        <taxon>Novipirellula</taxon>
    </lineage>
</organism>
<sequence>MAGDVSAVEIRITPDSDLKPVLKQVQAGDVIVLANGTWTDPKLKFESLSGTAEQPIRIRAESAGQVVLTGAIEFRVSGTHVTVSGLSIRNPSGTSDVFDFRTHSSVHAHDCRISDCSFEQTEPGSDKESRWMNIYGTGNRVDHCYFAGKTNAGTTLVVWVAETPGSHRIDHNHFGPRPELGKNGGETIRIGTSDVSEFNNKTIVEENYFERCNGEAEIVSNKSCENIYRHNLFERCEGALTLRHGHRCVVDGNVFLGHEENRTGGVRIIGSDHRVTNNYFEGLRGDAERAAICLMNGIQGGPLNGYAPVRNALIAHNTVIDCKVSMEIGVSSKKKATVVPSDCRVSHNAFLPGKWELFRVQNEPSQFSWIGNKCQLETTRGADLVEIERVDIKLARGKDGILRPSDSKSLHSDQPSDVQTDIDGEIRNSDLAGCDDPSTPVTIRDLAITTGPSWRRPLKL</sequence>
<dbReference type="Gene3D" id="2.160.20.10">
    <property type="entry name" value="Single-stranded right-handed beta-helix, Pectin lyase-like"/>
    <property type="match status" value="1"/>
</dbReference>
<evidence type="ECO:0000313" key="1">
    <source>
        <dbReference type="EMBL" id="GAA4454373.1"/>
    </source>
</evidence>
<dbReference type="CDD" id="cd14251">
    <property type="entry name" value="PL-6"/>
    <property type="match status" value="1"/>
</dbReference>
<dbReference type="InterPro" id="IPR039513">
    <property type="entry name" value="PL-6"/>
</dbReference>
<comment type="caution">
    <text evidence="1">The sequence shown here is derived from an EMBL/GenBank/DDBJ whole genome shotgun (WGS) entry which is preliminary data.</text>
</comment>
<keyword evidence="2" id="KW-1185">Reference proteome</keyword>
<dbReference type="InterPro" id="IPR012334">
    <property type="entry name" value="Pectin_lyas_fold"/>
</dbReference>
<proteinExistence type="predicted"/>
<accession>A0ABP8MQI0</accession>
<protein>
    <recommendedName>
        <fullName evidence="3">Chondroitinase-B</fullName>
    </recommendedName>
</protein>
<name>A0ABP8MQI0_9BACT</name>
<dbReference type="Pfam" id="PF14592">
    <property type="entry name" value="Chondroitinas_B"/>
    <property type="match status" value="1"/>
</dbReference>
<dbReference type="Proteomes" id="UP001500840">
    <property type="component" value="Unassembled WGS sequence"/>
</dbReference>
<gene>
    <name evidence="1" type="ORF">GCM10023156_26740</name>
</gene>
<evidence type="ECO:0000313" key="2">
    <source>
        <dbReference type="Proteomes" id="UP001500840"/>
    </source>
</evidence>
<evidence type="ECO:0008006" key="3">
    <source>
        <dbReference type="Google" id="ProtNLM"/>
    </source>
</evidence>
<dbReference type="InterPro" id="IPR011050">
    <property type="entry name" value="Pectin_lyase_fold/virulence"/>
</dbReference>